<dbReference type="Proteomes" id="UP000192140">
    <property type="component" value="Unassembled WGS sequence"/>
</dbReference>
<dbReference type="RefSeq" id="WP_233283535.1">
    <property type="nucleotide sequence ID" value="NZ_LT009775.1"/>
</dbReference>
<proteinExistence type="predicted"/>
<comment type="caution">
    <text evidence="1">The sequence shown here is derived from an EMBL/GenBank/DDBJ whole genome shotgun (WGS) entry which is preliminary data.</text>
</comment>
<protein>
    <submittedName>
        <fullName evidence="1">Uncharacterized protein</fullName>
    </submittedName>
</protein>
<dbReference type="EMBL" id="FCNP01000008">
    <property type="protein sequence ID" value="CVI55074.1"/>
    <property type="molecule type" value="Genomic_DNA"/>
</dbReference>
<evidence type="ECO:0000313" key="1">
    <source>
        <dbReference type="EMBL" id="CVI55074.1"/>
    </source>
</evidence>
<dbReference type="AlphaFoldDB" id="A0A1S7TKF4"/>
<name>A0A1S7TKF4_9HYPH</name>
<accession>A0A1S7TKF4</accession>
<evidence type="ECO:0000313" key="2">
    <source>
        <dbReference type="Proteomes" id="UP000192140"/>
    </source>
</evidence>
<gene>
    <name evidence="1" type="ORF">AGR7A_Cc160045</name>
</gene>
<sequence>MPSSPEVFEKYRSALLTKPLSAVWRGHGSAIFLEFGGLSPQEKRDGTAGNSHGDVTVMIEWSWRIESEDAIVCGSWSDEEGWEEIFQSLIGRDVQCAALFGRLPELSIALAGGLYVVSFMTAEGQPGWTIFDRCSAHQQSSWIEVRDGKVCETSKTKNAPATIDPAPKSLEA</sequence>
<reference evidence="1" key="1">
    <citation type="submission" date="2016-01" db="EMBL/GenBank/DDBJ databases">
        <authorList>
            <person name="Regsiter A."/>
            <person name="william w."/>
        </authorList>
    </citation>
    <scope>NUCLEOTIDE SEQUENCE</scope>
    <source>
        <strain evidence="1">NCPPB 1641</strain>
    </source>
</reference>
<organism evidence="1 2">
    <name type="scientific">Agrobacterium deltaense NCPPB 1641</name>
    <dbReference type="NCBI Taxonomy" id="1183425"/>
    <lineage>
        <taxon>Bacteria</taxon>
        <taxon>Pseudomonadati</taxon>
        <taxon>Pseudomonadota</taxon>
        <taxon>Alphaproteobacteria</taxon>
        <taxon>Hyphomicrobiales</taxon>
        <taxon>Rhizobiaceae</taxon>
        <taxon>Rhizobium/Agrobacterium group</taxon>
        <taxon>Agrobacterium</taxon>
    </lineage>
</organism>
<keyword evidence="2" id="KW-1185">Reference proteome</keyword>